<dbReference type="InterPro" id="IPR001387">
    <property type="entry name" value="Cro/C1-type_HTH"/>
</dbReference>
<dbReference type="InterPro" id="IPR000843">
    <property type="entry name" value="HTH_LacI"/>
</dbReference>
<dbReference type="InterPro" id="IPR028082">
    <property type="entry name" value="Peripla_BP_I"/>
</dbReference>
<organism evidence="6 7">
    <name type="scientific">Vibrio hippocampi</name>
    <dbReference type="NCBI Taxonomy" id="654686"/>
    <lineage>
        <taxon>Bacteria</taxon>
        <taxon>Pseudomonadati</taxon>
        <taxon>Pseudomonadota</taxon>
        <taxon>Gammaproteobacteria</taxon>
        <taxon>Vibrionales</taxon>
        <taxon>Vibrionaceae</taxon>
        <taxon>Vibrio</taxon>
    </lineage>
</organism>
<dbReference type="Gene3D" id="3.40.50.2300">
    <property type="match status" value="2"/>
</dbReference>
<name>A0ABN8DM07_9VIBR</name>
<dbReference type="RefSeq" id="WP_237486054.1">
    <property type="nucleotide sequence ID" value="NZ_CAKLCM010000003.1"/>
</dbReference>
<dbReference type="PANTHER" id="PTHR30146">
    <property type="entry name" value="LACI-RELATED TRANSCRIPTIONAL REPRESSOR"/>
    <property type="match status" value="1"/>
</dbReference>
<evidence type="ECO:0000259" key="5">
    <source>
        <dbReference type="PROSITE" id="PS50943"/>
    </source>
</evidence>
<proteinExistence type="predicted"/>
<dbReference type="CDD" id="cd01392">
    <property type="entry name" value="HTH_LacI"/>
    <property type="match status" value="1"/>
</dbReference>
<gene>
    <name evidence="6" type="primary">galR_2</name>
    <name evidence="6" type="ORF">VHP8226_03210</name>
</gene>
<keyword evidence="3" id="KW-0804">Transcription</keyword>
<accession>A0ABN8DM07</accession>
<dbReference type="SMART" id="SM00354">
    <property type="entry name" value="HTH_LACI"/>
    <property type="match status" value="1"/>
</dbReference>
<feature type="domain" description="HTH cro/C1-type" evidence="5">
    <location>
        <begin position="2"/>
        <end position="38"/>
    </location>
</feature>
<dbReference type="PROSITE" id="PS50932">
    <property type="entry name" value="HTH_LACI_2"/>
    <property type="match status" value="1"/>
</dbReference>
<dbReference type="CDD" id="cd06270">
    <property type="entry name" value="PBP1_GalS-like"/>
    <property type="match status" value="1"/>
</dbReference>
<keyword evidence="2" id="KW-0238">DNA-binding</keyword>
<dbReference type="PRINTS" id="PR00036">
    <property type="entry name" value="HTHLACI"/>
</dbReference>
<evidence type="ECO:0000256" key="1">
    <source>
        <dbReference type="ARBA" id="ARBA00023015"/>
    </source>
</evidence>
<evidence type="ECO:0000256" key="2">
    <source>
        <dbReference type="ARBA" id="ARBA00023125"/>
    </source>
</evidence>
<dbReference type="InterPro" id="IPR046335">
    <property type="entry name" value="LacI/GalR-like_sensor"/>
</dbReference>
<dbReference type="InterPro" id="IPR010982">
    <property type="entry name" value="Lambda_DNA-bd_dom_sf"/>
</dbReference>
<dbReference type="SUPFAM" id="SSF53822">
    <property type="entry name" value="Periplasmic binding protein-like I"/>
    <property type="match status" value="1"/>
</dbReference>
<dbReference type="EMBL" id="CAKLCM010000003">
    <property type="protein sequence ID" value="CAH0529419.1"/>
    <property type="molecule type" value="Genomic_DNA"/>
</dbReference>
<evidence type="ECO:0000313" key="6">
    <source>
        <dbReference type="EMBL" id="CAH0529419.1"/>
    </source>
</evidence>
<dbReference type="Gene3D" id="1.10.260.40">
    <property type="entry name" value="lambda repressor-like DNA-binding domains"/>
    <property type="match status" value="1"/>
</dbReference>
<keyword evidence="7" id="KW-1185">Reference proteome</keyword>
<dbReference type="Pfam" id="PF00356">
    <property type="entry name" value="LacI"/>
    <property type="match status" value="1"/>
</dbReference>
<dbReference type="Pfam" id="PF13377">
    <property type="entry name" value="Peripla_BP_3"/>
    <property type="match status" value="1"/>
</dbReference>
<sequence length="338" mass="37117">MEKKTITIKEVAEHANVSQATVSRVINGNASVKSKNLEIVQRAIKELGYTPNAAAKALASNRSYTVGMLVGSLDGPFYGPLMHATEDILYKNGLLCIVTSGRESEEREQDALAFLHSKQVDGVIVHADQTSDDTLTELVSKFKTMVILNRLVPGLEQNCLYVDNELGGYLATKHLLDMGHRNIACMTGPLSKQDARDRLLGYIRALAVHGVDYDPSLTVEGRFDHEGNFDKAFNLLSNKKEVTAVFCQNDNIALAVYDACAQMNLKVAKDISLVSFDNDNMSKHLRPQLTTVGYPLNDMGKIAANMIVSQLNSSDRMNSGKLTPVLEVRDSVCKLEPK</sequence>
<keyword evidence="1" id="KW-0805">Transcription regulation</keyword>
<protein>
    <submittedName>
        <fullName evidence="6">HTH-type transcriptional regulator GalR</fullName>
    </submittedName>
</protein>
<evidence type="ECO:0000256" key="3">
    <source>
        <dbReference type="ARBA" id="ARBA00023163"/>
    </source>
</evidence>
<feature type="domain" description="HTH lacI-type" evidence="4">
    <location>
        <begin position="6"/>
        <end position="60"/>
    </location>
</feature>
<dbReference type="Proteomes" id="UP000838160">
    <property type="component" value="Unassembled WGS sequence"/>
</dbReference>
<evidence type="ECO:0000313" key="7">
    <source>
        <dbReference type="Proteomes" id="UP000838160"/>
    </source>
</evidence>
<dbReference type="PROSITE" id="PS50943">
    <property type="entry name" value="HTH_CROC1"/>
    <property type="match status" value="1"/>
</dbReference>
<dbReference type="PANTHER" id="PTHR30146:SF109">
    <property type="entry name" value="HTH-TYPE TRANSCRIPTIONAL REGULATOR GALS"/>
    <property type="match status" value="1"/>
</dbReference>
<dbReference type="SUPFAM" id="SSF47413">
    <property type="entry name" value="lambda repressor-like DNA-binding domains"/>
    <property type="match status" value="1"/>
</dbReference>
<dbReference type="PROSITE" id="PS00356">
    <property type="entry name" value="HTH_LACI_1"/>
    <property type="match status" value="1"/>
</dbReference>
<evidence type="ECO:0000259" key="4">
    <source>
        <dbReference type="PROSITE" id="PS50932"/>
    </source>
</evidence>
<comment type="caution">
    <text evidence="6">The sequence shown here is derived from an EMBL/GenBank/DDBJ whole genome shotgun (WGS) entry which is preliminary data.</text>
</comment>
<reference evidence="6" key="1">
    <citation type="submission" date="2021-12" db="EMBL/GenBank/DDBJ databases">
        <authorList>
            <person name="Rodrigo-Torres L."/>
            <person name="Arahal R. D."/>
            <person name="Lucena T."/>
        </authorList>
    </citation>
    <scope>NUCLEOTIDE SEQUENCE</scope>
    <source>
        <strain evidence="6">CECT 8226</strain>
    </source>
</reference>